<dbReference type="PROSITE" id="PS00463">
    <property type="entry name" value="ZN2_CY6_FUNGAL_1"/>
    <property type="match status" value="1"/>
</dbReference>
<keyword evidence="1" id="KW-0539">Nucleus</keyword>
<protein>
    <recommendedName>
        <fullName evidence="3">Zn(2)-C6 fungal-type domain-containing protein</fullName>
    </recommendedName>
</protein>
<dbReference type="AlphaFoldDB" id="A0A2V1E5N5"/>
<dbReference type="InterPro" id="IPR001138">
    <property type="entry name" value="Zn2Cys6_DnaBD"/>
</dbReference>
<sequence length="364" mass="39101">MPTSAAATATARSRLQPTRPSSHKARIPRNYMTKWQSTGSRTAARPLVRRPVTACVNCRVAKVKCDGHAQCARCIERRVDCSYTTTAHTQAMDIDNANVLANVSTTSATTYGSITVDGFDSLAGWTLDPDHDTDPDPDRDWAALDAFAFPDVSMPNNNDTTITTPDATAVASTSLPAQLFASSRCQCRENLAALAPTVANAMNDRRLDGVFKSTGDVLRGCRDVVECTACRISCTDLICTMSVFQHTDTCFKYIANADLDDAITMSFGGCEVPVNDPKLRAMLVMNLIQEATTVLDAISAKGQTLLRNLCSPGPLAQANIGYLDTVIHDFRTVLGLVADEVDKSGTRSAAPQRTSPAQAVTVTR</sequence>
<evidence type="ECO:0000256" key="2">
    <source>
        <dbReference type="SAM" id="MobiDB-lite"/>
    </source>
</evidence>
<evidence type="ECO:0000313" key="5">
    <source>
        <dbReference type="Proteomes" id="UP000244855"/>
    </source>
</evidence>
<evidence type="ECO:0000256" key="1">
    <source>
        <dbReference type="ARBA" id="ARBA00023242"/>
    </source>
</evidence>
<dbReference type="Proteomes" id="UP000244855">
    <property type="component" value="Unassembled WGS sequence"/>
</dbReference>
<feature type="region of interest" description="Disordered" evidence="2">
    <location>
        <begin position="1"/>
        <end position="25"/>
    </location>
</feature>
<dbReference type="SUPFAM" id="SSF57701">
    <property type="entry name" value="Zn2/Cys6 DNA-binding domain"/>
    <property type="match status" value="1"/>
</dbReference>
<evidence type="ECO:0000259" key="3">
    <source>
        <dbReference type="PROSITE" id="PS50048"/>
    </source>
</evidence>
<gene>
    <name evidence="4" type="ORF">DM02DRAFT_610715</name>
</gene>
<dbReference type="InterPro" id="IPR036864">
    <property type="entry name" value="Zn2-C6_fun-type_DNA-bd_sf"/>
</dbReference>
<keyword evidence="5" id="KW-1185">Reference proteome</keyword>
<dbReference type="CDD" id="cd00067">
    <property type="entry name" value="GAL4"/>
    <property type="match status" value="1"/>
</dbReference>
<proteinExistence type="predicted"/>
<dbReference type="SMART" id="SM00066">
    <property type="entry name" value="GAL4"/>
    <property type="match status" value="1"/>
</dbReference>
<name>A0A2V1E5N5_9PLEO</name>
<feature type="compositionally biased region" description="Low complexity" evidence="2">
    <location>
        <begin position="1"/>
        <end position="14"/>
    </location>
</feature>
<dbReference type="GO" id="GO:0000981">
    <property type="term" value="F:DNA-binding transcription factor activity, RNA polymerase II-specific"/>
    <property type="evidence" value="ECO:0007669"/>
    <property type="project" value="InterPro"/>
</dbReference>
<dbReference type="Gene3D" id="4.10.240.10">
    <property type="entry name" value="Zn(2)-C6 fungal-type DNA-binding domain"/>
    <property type="match status" value="1"/>
</dbReference>
<organism evidence="4 5">
    <name type="scientific">Periconia macrospinosa</name>
    <dbReference type="NCBI Taxonomy" id="97972"/>
    <lineage>
        <taxon>Eukaryota</taxon>
        <taxon>Fungi</taxon>
        <taxon>Dikarya</taxon>
        <taxon>Ascomycota</taxon>
        <taxon>Pezizomycotina</taxon>
        <taxon>Dothideomycetes</taxon>
        <taxon>Pleosporomycetidae</taxon>
        <taxon>Pleosporales</taxon>
        <taxon>Massarineae</taxon>
        <taxon>Periconiaceae</taxon>
        <taxon>Periconia</taxon>
    </lineage>
</organism>
<evidence type="ECO:0000313" key="4">
    <source>
        <dbReference type="EMBL" id="PVI05409.1"/>
    </source>
</evidence>
<reference evidence="4 5" key="1">
    <citation type="journal article" date="2018" name="Sci. Rep.">
        <title>Comparative genomics provides insights into the lifestyle and reveals functional heterogeneity of dark septate endophytic fungi.</title>
        <authorList>
            <person name="Knapp D.G."/>
            <person name="Nemeth J.B."/>
            <person name="Barry K."/>
            <person name="Hainaut M."/>
            <person name="Henrissat B."/>
            <person name="Johnson J."/>
            <person name="Kuo A."/>
            <person name="Lim J.H.P."/>
            <person name="Lipzen A."/>
            <person name="Nolan M."/>
            <person name="Ohm R.A."/>
            <person name="Tamas L."/>
            <person name="Grigoriev I.V."/>
            <person name="Spatafora J.W."/>
            <person name="Nagy L.G."/>
            <person name="Kovacs G.M."/>
        </authorList>
    </citation>
    <scope>NUCLEOTIDE SEQUENCE [LARGE SCALE GENOMIC DNA]</scope>
    <source>
        <strain evidence="4 5">DSE2036</strain>
    </source>
</reference>
<feature type="domain" description="Zn(2)-C6 fungal-type" evidence="3">
    <location>
        <begin position="54"/>
        <end position="83"/>
    </location>
</feature>
<dbReference type="GO" id="GO:0008270">
    <property type="term" value="F:zinc ion binding"/>
    <property type="evidence" value="ECO:0007669"/>
    <property type="project" value="InterPro"/>
</dbReference>
<dbReference type="Pfam" id="PF00172">
    <property type="entry name" value="Zn_clus"/>
    <property type="match status" value="1"/>
</dbReference>
<accession>A0A2V1E5N5</accession>
<dbReference type="OrthoDB" id="2943660at2759"/>
<feature type="compositionally biased region" description="Polar residues" evidence="2">
    <location>
        <begin position="346"/>
        <end position="364"/>
    </location>
</feature>
<dbReference type="PROSITE" id="PS50048">
    <property type="entry name" value="ZN2_CY6_FUNGAL_2"/>
    <property type="match status" value="1"/>
</dbReference>
<feature type="region of interest" description="Disordered" evidence="2">
    <location>
        <begin position="345"/>
        <end position="364"/>
    </location>
</feature>
<dbReference type="EMBL" id="KZ805314">
    <property type="protein sequence ID" value="PVI05409.1"/>
    <property type="molecule type" value="Genomic_DNA"/>
</dbReference>